<dbReference type="AlphaFoldDB" id="A0A931GST4"/>
<comment type="caution">
    <text evidence="2">The sequence shown here is derived from an EMBL/GenBank/DDBJ whole genome shotgun (WGS) entry which is preliminary data.</text>
</comment>
<reference evidence="2" key="1">
    <citation type="submission" date="2020-11" db="EMBL/GenBank/DDBJ databases">
        <title>Sequencing the genomes of 1000 actinobacteria strains.</title>
        <authorList>
            <person name="Klenk H.-P."/>
        </authorList>
    </citation>
    <scope>NUCLEOTIDE SEQUENCE</scope>
    <source>
        <strain evidence="2">DSM 43175</strain>
    </source>
</reference>
<protein>
    <recommendedName>
        <fullName evidence="1">GmrSD restriction endonucleases N-terminal domain-containing protein</fullName>
    </recommendedName>
</protein>
<gene>
    <name evidence="2" type="ORF">IW256_005317</name>
</gene>
<evidence type="ECO:0000259" key="1">
    <source>
        <dbReference type="Pfam" id="PF03235"/>
    </source>
</evidence>
<dbReference type="PANTHER" id="PTHR39639">
    <property type="entry name" value="CHROMOSOME 16, WHOLE GENOME SHOTGUN SEQUENCE"/>
    <property type="match status" value="1"/>
</dbReference>
<dbReference type="Pfam" id="PF03235">
    <property type="entry name" value="GmrSD_N"/>
    <property type="match status" value="1"/>
</dbReference>
<dbReference type="RefSeq" id="WP_197013551.1">
    <property type="nucleotide sequence ID" value="NZ_BAABES010000001.1"/>
</dbReference>
<name>A0A931GST4_9ACTN</name>
<evidence type="ECO:0000313" key="2">
    <source>
        <dbReference type="EMBL" id="MBG6091204.1"/>
    </source>
</evidence>
<dbReference type="Gene3D" id="3.30.950.30">
    <property type="entry name" value="Schlafen, AAA domain"/>
    <property type="match status" value="1"/>
</dbReference>
<organism evidence="2 3">
    <name type="scientific">Actinomadura viridis</name>
    <dbReference type="NCBI Taxonomy" id="58110"/>
    <lineage>
        <taxon>Bacteria</taxon>
        <taxon>Bacillati</taxon>
        <taxon>Actinomycetota</taxon>
        <taxon>Actinomycetes</taxon>
        <taxon>Streptosporangiales</taxon>
        <taxon>Thermomonosporaceae</taxon>
        <taxon>Actinomadura</taxon>
    </lineage>
</organism>
<evidence type="ECO:0000313" key="3">
    <source>
        <dbReference type="Proteomes" id="UP000614047"/>
    </source>
</evidence>
<dbReference type="InterPro" id="IPR038461">
    <property type="entry name" value="Schlafen_AlbA_2_dom_sf"/>
</dbReference>
<dbReference type="EMBL" id="JADOUA010000001">
    <property type="protein sequence ID" value="MBG6091204.1"/>
    <property type="molecule type" value="Genomic_DNA"/>
</dbReference>
<dbReference type="PANTHER" id="PTHR39639:SF1">
    <property type="entry name" value="DUF262 DOMAIN-CONTAINING PROTEIN"/>
    <property type="match status" value="1"/>
</dbReference>
<accession>A0A931GST4</accession>
<proteinExistence type="predicted"/>
<feature type="domain" description="GmrSD restriction endonucleases N-terminal" evidence="1">
    <location>
        <begin position="16"/>
        <end position="172"/>
    </location>
</feature>
<keyword evidence="3" id="KW-1185">Reference proteome</keyword>
<sequence>MAELSSTLIVRGENIQTLYNSYVNQAFVVNRRYQRKLVWAISEKAAFIDSLRKQLPVPLVLTAERTLNGTTTLEIIDGLQRLNSIFSFIENQYAIDGQYFDLETLAETKLRRDEGILVQQEPILDRRECVSIANYVLPMSTYRAPDEALVEEVFRRINSNGRYLSRQEIRQAGAISNFADLVRDVSSFVRGDISVRDLIQLTNMPSISITSDSTGPGVYIEDVFWVRNKILERDQVRESRDEEIVADLLATMILDSVPRYASDTLDEYYGLKPGDSKESRRDRIETAVQREGGELIRSRFEHVHNVLETILKKSGKSFSQLVFRSPRQRVPRYYATIFLALYTLLIRENRVVSDEWALIRVLDGIGDRVFNITAGGGTWSAENKRENIAAVAGVLRDLTVPAMGQRDVLLEANETRIHRLLRAALAEHSLFELKQGLHSLDANAEFDSRGFQRIMKALSAIANDGQEAVGYVIIGIADNKKDADRVKQLHGSTPVRDQDFWITGVDHEFGAHGSSLDGYMSFFGEKVRSSALDPDLLSQVLRDMRPANYHGKTVLLLTIRSAGHPVSYLDKWYERQGSSTIEVPTRDVGRLFKRFS</sequence>
<dbReference type="Proteomes" id="UP000614047">
    <property type="component" value="Unassembled WGS sequence"/>
</dbReference>
<dbReference type="InterPro" id="IPR004919">
    <property type="entry name" value="GmrSD_N"/>
</dbReference>